<comment type="caution">
    <text evidence="1">The sequence shown here is derived from an EMBL/GenBank/DDBJ whole genome shotgun (WGS) entry which is preliminary data.</text>
</comment>
<evidence type="ECO:0000313" key="1">
    <source>
        <dbReference type="EMBL" id="NMH76971.1"/>
    </source>
</evidence>
<gene>
    <name evidence="1" type="ORF">HF577_07655</name>
</gene>
<reference evidence="1 2" key="1">
    <citation type="submission" date="2020-04" db="EMBL/GenBank/DDBJ databases">
        <authorList>
            <person name="Klaysubun C."/>
            <person name="Duangmal K."/>
            <person name="Lipun K."/>
        </authorList>
    </citation>
    <scope>NUCLEOTIDE SEQUENCE [LARGE SCALE GENOMIC DNA]</scope>
    <source>
        <strain evidence="1 2">JCM 11839</strain>
    </source>
</reference>
<dbReference type="Proteomes" id="UP001296706">
    <property type="component" value="Unassembled WGS sequence"/>
</dbReference>
<name>A0ABX1RAZ6_9PSEU</name>
<protein>
    <submittedName>
        <fullName evidence="1">SRPBCC family protein</fullName>
    </submittedName>
</protein>
<dbReference type="Gene3D" id="3.30.530.20">
    <property type="match status" value="1"/>
</dbReference>
<accession>A0ABX1RAZ6</accession>
<dbReference type="RefSeq" id="WP_169395047.1">
    <property type="nucleotide sequence ID" value="NZ_BAAAJH010000013.1"/>
</dbReference>
<sequence length="137" mass="14848">MGNYEHSTTVTTDPDALFDYLADIHHLPDYFAAMRSAEPAGNDAVHTVAEVDGNRREGEAWFTTDPDARTLRWGSEGPNDYSGELEVTGADGGAQVTVRLHTERVEGHDIDEGLQATLAQIKRNVEGGADRAAPRPS</sequence>
<dbReference type="EMBL" id="JAAXKY010000016">
    <property type="protein sequence ID" value="NMH76971.1"/>
    <property type="molecule type" value="Genomic_DNA"/>
</dbReference>
<keyword evidence="2" id="KW-1185">Reference proteome</keyword>
<dbReference type="Pfam" id="PF10604">
    <property type="entry name" value="Polyketide_cyc2"/>
    <property type="match status" value="1"/>
</dbReference>
<organism evidence="1 2">
    <name type="scientific">Pseudonocardia xinjiangensis</name>
    <dbReference type="NCBI Taxonomy" id="75289"/>
    <lineage>
        <taxon>Bacteria</taxon>
        <taxon>Bacillati</taxon>
        <taxon>Actinomycetota</taxon>
        <taxon>Actinomycetes</taxon>
        <taxon>Pseudonocardiales</taxon>
        <taxon>Pseudonocardiaceae</taxon>
        <taxon>Pseudonocardia</taxon>
    </lineage>
</organism>
<dbReference type="SUPFAM" id="SSF55961">
    <property type="entry name" value="Bet v1-like"/>
    <property type="match status" value="1"/>
</dbReference>
<dbReference type="InterPro" id="IPR019587">
    <property type="entry name" value="Polyketide_cyclase/dehydratase"/>
</dbReference>
<proteinExistence type="predicted"/>
<evidence type="ECO:0000313" key="2">
    <source>
        <dbReference type="Proteomes" id="UP001296706"/>
    </source>
</evidence>
<dbReference type="InterPro" id="IPR023393">
    <property type="entry name" value="START-like_dom_sf"/>
</dbReference>